<protein>
    <recommendedName>
        <fullName evidence="11">Cytochrome P450</fullName>
    </recommendedName>
</protein>
<name>A0A9W9L4S2_9EURO</name>
<feature type="transmembrane region" description="Helical" evidence="8">
    <location>
        <begin position="6"/>
        <end position="26"/>
    </location>
</feature>
<dbReference type="SUPFAM" id="SSF48264">
    <property type="entry name" value="Cytochrome P450"/>
    <property type="match status" value="1"/>
</dbReference>
<keyword evidence="3 6" id="KW-0479">Metal-binding</keyword>
<keyword evidence="8" id="KW-1133">Transmembrane helix</keyword>
<evidence type="ECO:0000256" key="1">
    <source>
        <dbReference type="ARBA" id="ARBA00001971"/>
    </source>
</evidence>
<dbReference type="InterPro" id="IPR001128">
    <property type="entry name" value="Cyt_P450"/>
</dbReference>
<keyword evidence="8" id="KW-0812">Transmembrane</keyword>
<evidence type="ECO:0000256" key="5">
    <source>
        <dbReference type="ARBA" id="ARBA00023004"/>
    </source>
</evidence>
<reference evidence="9" key="1">
    <citation type="submission" date="2022-11" db="EMBL/GenBank/DDBJ databases">
        <authorList>
            <person name="Petersen C."/>
        </authorList>
    </citation>
    <scope>NUCLEOTIDE SEQUENCE</scope>
    <source>
        <strain evidence="9">IBT 22155</strain>
    </source>
</reference>
<evidence type="ECO:0000256" key="6">
    <source>
        <dbReference type="PIRSR" id="PIRSR602403-1"/>
    </source>
</evidence>
<dbReference type="GO" id="GO:0016705">
    <property type="term" value="F:oxidoreductase activity, acting on paired donors, with incorporation or reduction of molecular oxygen"/>
    <property type="evidence" value="ECO:0007669"/>
    <property type="project" value="InterPro"/>
</dbReference>
<evidence type="ECO:0000256" key="3">
    <source>
        <dbReference type="ARBA" id="ARBA00022723"/>
    </source>
</evidence>
<evidence type="ECO:0000313" key="10">
    <source>
        <dbReference type="Proteomes" id="UP001149079"/>
    </source>
</evidence>
<dbReference type="InterPro" id="IPR017972">
    <property type="entry name" value="Cyt_P450_CS"/>
</dbReference>
<dbReference type="InterPro" id="IPR036396">
    <property type="entry name" value="Cyt_P450_sf"/>
</dbReference>
<accession>A0A9W9L4S2</accession>
<reference evidence="9" key="2">
    <citation type="journal article" date="2023" name="IMA Fungus">
        <title>Comparative genomic study of the Penicillium genus elucidates a diverse pangenome and 15 lateral gene transfer events.</title>
        <authorList>
            <person name="Petersen C."/>
            <person name="Sorensen T."/>
            <person name="Nielsen M.R."/>
            <person name="Sondergaard T.E."/>
            <person name="Sorensen J.L."/>
            <person name="Fitzpatrick D.A."/>
            <person name="Frisvad J.C."/>
            <person name="Nielsen K.L."/>
        </authorList>
    </citation>
    <scope>NUCLEOTIDE SEQUENCE</scope>
    <source>
        <strain evidence="9">IBT 22155</strain>
    </source>
</reference>
<dbReference type="PANTHER" id="PTHR24305">
    <property type="entry name" value="CYTOCHROME P450"/>
    <property type="match status" value="1"/>
</dbReference>
<dbReference type="InterPro" id="IPR002403">
    <property type="entry name" value="Cyt_P450_E_grp-IV"/>
</dbReference>
<feature type="binding site" description="axial binding residue" evidence="6">
    <location>
        <position position="463"/>
    </location>
    <ligand>
        <name>heme</name>
        <dbReference type="ChEBI" id="CHEBI:30413"/>
    </ligand>
    <ligandPart>
        <name>Fe</name>
        <dbReference type="ChEBI" id="CHEBI:18248"/>
    </ligandPart>
</feature>
<sequence length="519" mass="59517">MELHISLPLLGAFMALLHFLIYPALFSPLSKVPAAHWSCRFCSIWIYWLKWTNQENRTVYDKHMKLGAAVLLGPNLLSINSFDGVKMIYQGGFPKTAFYFNGFAIYNTENIFTFKDNAVHSARKRMISNTFSKSFIMSSPTARAATRDVLFGRYLPIIRKSASEGKPVEVLEMNYSYSMDTFVQWQFGRSLGSNLLEDEKERRLYIDGFFAPYPFLFWLYYFPRLANLLRKVGIFLIPRSVDAKFGAAEDWNLQKCDSAQQLLVGSDPIHSDDQPVVFQQALRSMSEPKAAKGEYPRRMQIASDMFAHSSAAFETSGNTETYIFYEMCRNPEWQTKLRQELRGIKLPRQEDLNRKVTVDDFAEPKDIDSLPVLHAIIMETLRLWPAVPGGQPRVVPKICSLEGYSDIPAGTVVQSYAYILHRTPEVFPDPTSWKPERWLDASPEELANMKRWFWAFSSGPRMCIGANFAYYSMKYLVAAVYANFTTSIHDHGDMELLDFYLAGPKGHRLELMFHPVPGL</sequence>
<comment type="caution">
    <text evidence="9">The sequence shown here is derived from an EMBL/GenBank/DDBJ whole genome shotgun (WGS) entry which is preliminary data.</text>
</comment>
<dbReference type="InterPro" id="IPR050121">
    <property type="entry name" value="Cytochrome_P450_monoxygenase"/>
</dbReference>
<keyword evidence="5 6" id="KW-0408">Iron</keyword>
<evidence type="ECO:0000256" key="4">
    <source>
        <dbReference type="ARBA" id="ARBA00023002"/>
    </source>
</evidence>
<keyword evidence="8" id="KW-0472">Membrane</keyword>
<dbReference type="OrthoDB" id="1470350at2759"/>
<dbReference type="GO" id="GO:0020037">
    <property type="term" value="F:heme binding"/>
    <property type="evidence" value="ECO:0007669"/>
    <property type="project" value="InterPro"/>
</dbReference>
<evidence type="ECO:0000313" key="9">
    <source>
        <dbReference type="EMBL" id="KAJ5138688.1"/>
    </source>
</evidence>
<dbReference type="Gene3D" id="1.10.630.10">
    <property type="entry name" value="Cytochrome P450"/>
    <property type="match status" value="1"/>
</dbReference>
<evidence type="ECO:0000256" key="7">
    <source>
        <dbReference type="RuleBase" id="RU000461"/>
    </source>
</evidence>
<proteinExistence type="inferred from homology"/>
<dbReference type="GO" id="GO:0004497">
    <property type="term" value="F:monooxygenase activity"/>
    <property type="evidence" value="ECO:0007669"/>
    <property type="project" value="UniProtKB-KW"/>
</dbReference>
<dbReference type="GO" id="GO:0005506">
    <property type="term" value="F:iron ion binding"/>
    <property type="evidence" value="ECO:0007669"/>
    <property type="project" value="InterPro"/>
</dbReference>
<dbReference type="AlphaFoldDB" id="A0A9W9L4S2"/>
<evidence type="ECO:0008006" key="11">
    <source>
        <dbReference type="Google" id="ProtNLM"/>
    </source>
</evidence>
<evidence type="ECO:0000256" key="8">
    <source>
        <dbReference type="SAM" id="Phobius"/>
    </source>
</evidence>
<gene>
    <name evidence="9" type="ORF">N7515_003536</name>
</gene>
<dbReference type="GeneID" id="81403450"/>
<organism evidence="9 10">
    <name type="scientific">Penicillium bovifimosum</name>
    <dbReference type="NCBI Taxonomy" id="126998"/>
    <lineage>
        <taxon>Eukaryota</taxon>
        <taxon>Fungi</taxon>
        <taxon>Dikarya</taxon>
        <taxon>Ascomycota</taxon>
        <taxon>Pezizomycotina</taxon>
        <taxon>Eurotiomycetes</taxon>
        <taxon>Eurotiomycetidae</taxon>
        <taxon>Eurotiales</taxon>
        <taxon>Aspergillaceae</taxon>
        <taxon>Penicillium</taxon>
    </lineage>
</organism>
<dbReference type="PRINTS" id="PR00465">
    <property type="entry name" value="EP450IV"/>
</dbReference>
<dbReference type="RefSeq" id="XP_056523337.1">
    <property type="nucleotide sequence ID" value="XM_056664280.1"/>
</dbReference>
<keyword evidence="7" id="KW-0503">Monooxygenase</keyword>
<dbReference type="Proteomes" id="UP001149079">
    <property type="component" value="Unassembled WGS sequence"/>
</dbReference>
<dbReference type="Pfam" id="PF00067">
    <property type="entry name" value="p450"/>
    <property type="match status" value="1"/>
</dbReference>
<keyword evidence="10" id="KW-1185">Reference proteome</keyword>
<keyword evidence="4 7" id="KW-0560">Oxidoreductase</keyword>
<keyword evidence="6 7" id="KW-0349">Heme</keyword>
<dbReference type="PANTHER" id="PTHR24305:SF166">
    <property type="entry name" value="CYTOCHROME P450 12A4, MITOCHONDRIAL-RELATED"/>
    <property type="match status" value="1"/>
</dbReference>
<comment type="cofactor">
    <cofactor evidence="1 6">
        <name>heme</name>
        <dbReference type="ChEBI" id="CHEBI:30413"/>
    </cofactor>
</comment>
<comment type="similarity">
    <text evidence="2 7">Belongs to the cytochrome P450 family.</text>
</comment>
<dbReference type="CDD" id="cd11059">
    <property type="entry name" value="CYP_fungal"/>
    <property type="match status" value="1"/>
</dbReference>
<evidence type="ECO:0000256" key="2">
    <source>
        <dbReference type="ARBA" id="ARBA00010617"/>
    </source>
</evidence>
<dbReference type="EMBL" id="JAPQKL010000003">
    <property type="protein sequence ID" value="KAJ5138688.1"/>
    <property type="molecule type" value="Genomic_DNA"/>
</dbReference>
<dbReference type="PROSITE" id="PS00086">
    <property type="entry name" value="CYTOCHROME_P450"/>
    <property type="match status" value="1"/>
</dbReference>
<dbReference type="GO" id="GO:0043386">
    <property type="term" value="P:mycotoxin biosynthetic process"/>
    <property type="evidence" value="ECO:0007669"/>
    <property type="project" value="UniProtKB-ARBA"/>
</dbReference>
<dbReference type="PRINTS" id="PR00385">
    <property type="entry name" value="P450"/>
</dbReference>